<comment type="similarity">
    <text evidence="3">Belongs to the DegT/DnrJ/EryC1 family.</text>
</comment>
<dbReference type="PIRSF" id="PIRSF000390">
    <property type="entry name" value="PLP_StrS"/>
    <property type="match status" value="1"/>
</dbReference>
<dbReference type="InterPro" id="IPR026385">
    <property type="entry name" value="LegC-like"/>
</dbReference>
<organism evidence="4 5">
    <name type="scientific">Desulfovibrio desulfuricans</name>
    <dbReference type="NCBI Taxonomy" id="876"/>
    <lineage>
        <taxon>Bacteria</taxon>
        <taxon>Pseudomonadati</taxon>
        <taxon>Thermodesulfobacteriota</taxon>
        <taxon>Desulfovibrionia</taxon>
        <taxon>Desulfovibrionales</taxon>
        <taxon>Desulfovibrionaceae</taxon>
        <taxon>Desulfovibrio</taxon>
    </lineage>
</organism>
<dbReference type="AlphaFoldDB" id="A0A4P7UIY4"/>
<evidence type="ECO:0000256" key="2">
    <source>
        <dbReference type="PIRSR" id="PIRSR000390-2"/>
    </source>
</evidence>
<dbReference type="EMBL" id="CP036295">
    <property type="protein sequence ID" value="QCC84754.1"/>
    <property type="molecule type" value="Genomic_DNA"/>
</dbReference>
<reference evidence="4 5" key="1">
    <citation type="submission" date="2019-02" db="EMBL/GenBank/DDBJ databases">
        <title>Complete Genome Sequence of Desulfovibrio desulfuricans IC1, a Sulfonate Utilizing Anaerobe.</title>
        <authorList>
            <person name="Day L.A."/>
            <person name="De Leon K.B."/>
            <person name="Wall J.D."/>
        </authorList>
    </citation>
    <scope>NUCLEOTIDE SEQUENCE [LARGE SCALE GENOMIC DNA]</scope>
    <source>
        <strain evidence="4 5">IC1</strain>
    </source>
</reference>
<evidence type="ECO:0000313" key="4">
    <source>
        <dbReference type="EMBL" id="QCC84754.1"/>
    </source>
</evidence>
<dbReference type="PANTHER" id="PTHR30244">
    <property type="entry name" value="TRANSAMINASE"/>
    <property type="match status" value="1"/>
</dbReference>
<evidence type="ECO:0000256" key="3">
    <source>
        <dbReference type="RuleBase" id="RU004508"/>
    </source>
</evidence>
<dbReference type="GO" id="GO:0008483">
    <property type="term" value="F:transaminase activity"/>
    <property type="evidence" value="ECO:0007669"/>
    <property type="project" value="UniProtKB-KW"/>
</dbReference>
<dbReference type="InterPro" id="IPR000653">
    <property type="entry name" value="DegT/StrS_aminotransferase"/>
</dbReference>
<dbReference type="Gene3D" id="3.40.640.10">
    <property type="entry name" value="Type I PLP-dependent aspartate aminotransferase-like (Major domain)"/>
    <property type="match status" value="1"/>
</dbReference>
<feature type="modified residue" description="N6-(pyridoxal phosphate)lysine" evidence="2">
    <location>
        <position position="220"/>
    </location>
</feature>
<dbReference type="SUPFAM" id="SSF53383">
    <property type="entry name" value="PLP-dependent transferases"/>
    <property type="match status" value="1"/>
</dbReference>
<dbReference type="InterPro" id="IPR015424">
    <property type="entry name" value="PyrdxlP-dep_Trfase"/>
</dbReference>
<accession>A0A4P7UIY4</accession>
<keyword evidence="2 3" id="KW-0663">Pyridoxal phosphate</keyword>
<dbReference type="RefSeq" id="WP_136398980.1">
    <property type="nucleotide sequence ID" value="NZ_CP036295.1"/>
</dbReference>
<dbReference type="Proteomes" id="UP000297065">
    <property type="component" value="Chromosome"/>
</dbReference>
<sequence length="384" mass="41170">MPAADSFAQLLADIRQINGMPQGYLPLHAPVFRGAEREYVLDAIDSTYVSSVGAYVDRFERMLEEATGAARAVVCVNGTAALEMCLILAGVKTGDLVLTQAISFVATVNAAAHLGAEPVFLDIDPDTLGLSPKALSAFLQAYCEPASGGCRHKATGKRVAACVPMHTFGLPCRIESLAEICEAWGIPLVEDAAEAVGSTVSGRHCGTFGILGALSFNGNKIITTGGGGAILTNDTELGKRAKHLTTTAKVPHKWLYQHDHVGWNFRMPNLNAAMGCAQLEMLPDFLQEKRARAAAYAQLFANSDWQFIPETEGSVSNYWLCAVLARNRAERDAFLEASNAAGVMTRPVWEPLHTLPMYRGCMQDALAVTTEISDRLVNLPSGVS</sequence>
<dbReference type="GO" id="GO:0000271">
    <property type="term" value="P:polysaccharide biosynthetic process"/>
    <property type="evidence" value="ECO:0007669"/>
    <property type="project" value="TreeGrafter"/>
</dbReference>
<evidence type="ECO:0000313" key="5">
    <source>
        <dbReference type="Proteomes" id="UP000297065"/>
    </source>
</evidence>
<dbReference type="InterPro" id="IPR015422">
    <property type="entry name" value="PyrdxlP-dep_Trfase_small"/>
</dbReference>
<protein>
    <submittedName>
        <fullName evidence="4">LegC family aminotransferase</fullName>
    </submittedName>
</protein>
<dbReference type="OrthoDB" id="9766188at2"/>
<name>A0A4P7UIY4_DESDE</name>
<dbReference type="Pfam" id="PF01041">
    <property type="entry name" value="DegT_DnrJ_EryC1"/>
    <property type="match status" value="1"/>
</dbReference>
<dbReference type="PANTHER" id="PTHR30244:SF30">
    <property type="entry name" value="BLR5990 PROTEIN"/>
    <property type="match status" value="1"/>
</dbReference>
<dbReference type="NCBIfam" id="TIGR04181">
    <property type="entry name" value="NHT_00031"/>
    <property type="match status" value="1"/>
</dbReference>
<gene>
    <name evidence="4" type="ORF">DDIC_02440</name>
</gene>
<proteinExistence type="inferred from homology"/>
<dbReference type="GO" id="GO:0030170">
    <property type="term" value="F:pyridoxal phosphate binding"/>
    <property type="evidence" value="ECO:0007669"/>
    <property type="project" value="TreeGrafter"/>
</dbReference>
<keyword evidence="4" id="KW-0032">Aminotransferase</keyword>
<feature type="active site" description="Proton acceptor" evidence="1">
    <location>
        <position position="220"/>
    </location>
</feature>
<dbReference type="Gene3D" id="3.90.1150.10">
    <property type="entry name" value="Aspartate Aminotransferase, domain 1"/>
    <property type="match status" value="1"/>
</dbReference>
<evidence type="ECO:0000256" key="1">
    <source>
        <dbReference type="PIRSR" id="PIRSR000390-1"/>
    </source>
</evidence>
<keyword evidence="4" id="KW-0808">Transferase</keyword>
<dbReference type="InterPro" id="IPR015421">
    <property type="entry name" value="PyrdxlP-dep_Trfase_major"/>
</dbReference>
<dbReference type="CDD" id="cd00616">
    <property type="entry name" value="AHBA_syn"/>
    <property type="match status" value="1"/>
</dbReference>